<organism evidence="5 6">
    <name type="scientific">Mycoplasma marinum</name>
    <dbReference type="NCBI Taxonomy" id="1937190"/>
    <lineage>
        <taxon>Bacteria</taxon>
        <taxon>Bacillati</taxon>
        <taxon>Mycoplasmatota</taxon>
        <taxon>Mollicutes</taxon>
        <taxon>Mycoplasmataceae</taxon>
        <taxon>Mycoplasma</taxon>
    </lineage>
</organism>
<dbReference type="Gene3D" id="3.20.20.80">
    <property type="entry name" value="Glycosidases"/>
    <property type="match status" value="1"/>
</dbReference>
<dbReference type="GO" id="GO:0004556">
    <property type="term" value="F:alpha-amylase activity"/>
    <property type="evidence" value="ECO:0007669"/>
    <property type="project" value="TreeGrafter"/>
</dbReference>
<accession>A0A4R0XMX9</accession>
<evidence type="ECO:0000259" key="4">
    <source>
        <dbReference type="SMART" id="SM00642"/>
    </source>
</evidence>
<feature type="domain" description="Glycosyl hydrolase family 13 catalytic" evidence="4">
    <location>
        <begin position="7"/>
        <end position="398"/>
    </location>
</feature>
<dbReference type="GO" id="GO:0009313">
    <property type="term" value="P:oligosaccharide catabolic process"/>
    <property type="evidence" value="ECO:0007669"/>
    <property type="project" value="TreeGrafter"/>
</dbReference>
<dbReference type="FunFam" id="3.20.20.80:FF:000064">
    <property type="entry name" value="Oligo-1,6-glucosidase"/>
    <property type="match status" value="1"/>
</dbReference>
<dbReference type="SUPFAM" id="SSF51445">
    <property type="entry name" value="(Trans)glycosidases"/>
    <property type="match status" value="1"/>
</dbReference>
<dbReference type="NCBIfam" id="NF008183">
    <property type="entry name" value="PRK10933.1"/>
    <property type="match status" value="1"/>
</dbReference>
<protein>
    <submittedName>
        <fullName evidence="5">Alpha,alpha-phosphotrehalase</fullName>
        <ecNumber evidence="5">3.2.1.93</ecNumber>
    </submittedName>
</protein>
<dbReference type="CDD" id="cd11333">
    <property type="entry name" value="AmyAc_SI_OligoGlu_DGase"/>
    <property type="match status" value="1"/>
</dbReference>
<keyword evidence="6" id="KW-1185">Reference proteome</keyword>
<keyword evidence="2 5" id="KW-0378">Hydrolase</keyword>
<dbReference type="Proteomes" id="UP000294192">
    <property type="component" value="Unassembled WGS sequence"/>
</dbReference>
<evidence type="ECO:0000256" key="2">
    <source>
        <dbReference type="ARBA" id="ARBA00022801"/>
    </source>
</evidence>
<evidence type="ECO:0000313" key="5">
    <source>
        <dbReference type="EMBL" id="TCG10832.1"/>
    </source>
</evidence>
<dbReference type="InterPro" id="IPR017853">
    <property type="entry name" value="GH"/>
</dbReference>
<dbReference type="EC" id="3.2.1.93" evidence="5"/>
<comment type="similarity">
    <text evidence="1">Belongs to the glycosyl hydrolase 13 family.</text>
</comment>
<name>A0A4R0XMX9_9MOLU</name>
<dbReference type="GO" id="GO:0008788">
    <property type="term" value="F:alpha,alpha-phosphotrehalase activity"/>
    <property type="evidence" value="ECO:0007669"/>
    <property type="project" value="UniProtKB-EC"/>
</dbReference>
<evidence type="ECO:0000256" key="3">
    <source>
        <dbReference type="ARBA" id="ARBA00023295"/>
    </source>
</evidence>
<dbReference type="Gene3D" id="3.90.400.10">
    <property type="entry name" value="Oligo-1,6-glucosidase, Domain 2"/>
    <property type="match status" value="1"/>
</dbReference>
<reference evidence="5 6" key="1">
    <citation type="submission" date="2018-02" db="EMBL/GenBank/DDBJ databases">
        <title>Mycoplasma marinum and Mycoplasma todarodis sp. nov., moderately halophilic and psychrotolerant mycoplasmas isolated from cephalopods.</title>
        <authorList>
            <person name="Viver T."/>
        </authorList>
    </citation>
    <scope>NUCLEOTIDE SEQUENCE [LARGE SCALE GENOMIC DNA]</scope>
    <source>
        <strain evidence="5 6">PE</strain>
    </source>
</reference>
<dbReference type="EMBL" id="PSZO01000020">
    <property type="protein sequence ID" value="TCG10832.1"/>
    <property type="molecule type" value="Genomic_DNA"/>
</dbReference>
<dbReference type="PANTHER" id="PTHR10357">
    <property type="entry name" value="ALPHA-AMYLASE FAMILY MEMBER"/>
    <property type="match status" value="1"/>
</dbReference>
<dbReference type="InterPro" id="IPR006047">
    <property type="entry name" value="GH13_cat_dom"/>
</dbReference>
<comment type="caution">
    <text evidence="5">The sequence shown here is derived from an EMBL/GenBank/DDBJ whole genome shotgun (WGS) entry which is preliminary data.</text>
</comment>
<evidence type="ECO:0000313" key="6">
    <source>
        <dbReference type="Proteomes" id="UP000294192"/>
    </source>
</evidence>
<proteinExistence type="inferred from homology"/>
<dbReference type="PANTHER" id="PTHR10357:SF217">
    <property type="entry name" value="TREHALOSE-6-PHOSPHATE HYDROLASE"/>
    <property type="match status" value="1"/>
</dbReference>
<dbReference type="InterPro" id="IPR045857">
    <property type="entry name" value="O16G_dom_2"/>
</dbReference>
<gene>
    <name evidence="5" type="ORF">C4B24_03830</name>
</gene>
<sequence>MKKIVYQVYPLSFKDHTNNGKGDLKGVIEKLDYISDLGVDYLWLTPFFKTPFRDNGYDVADYYNVDQSFGTNQDLLDLIKQAKEKNIKIMLDMVFNHTSTEHKWFKGWLSGEPEYKDFYISKYSKGTPPTNWQSKFGGSAWKEYKPSNWYLHLFDETQADLNWENKQVREKIFEVIKYYISIGIKGFRFDVINLISKDKFVDDNQGDGRKYYTDGPRAHEFIQELSSNFPKDIDFLTVGELSSTTLKDTIKYANKDRTELDSVFTFHHLKVDYDGLNKFIDKKPDIKKLYDISKQWFVNVDNEGSKMATFLNNHDQPRSVSRFIDKKYRIPGAKMLFAFTSCMPGIPYIYQGEEIGMENVDFTNPDDFRDIETINYLKANNYSYIPEGVKQKSRDNSRTPMQWDSSQNAGFSRVKPWINVNDNYKEINVEDSLKDKKSILNFYKEHIKFLKENDVQLLGKIEFEEYFENVICYLRIFKGKKQRCIFSFSNKNTKFKFEGRVIKSNYEEIKENELLPYQFIILED</sequence>
<evidence type="ECO:0000256" key="1">
    <source>
        <dbReference type="ARBA" id="ARBA00008061"/>
    </source>
</evidence>
<dbReference type="Pfam" id="PF00128">
    <property type="entry name" value="Alpha-amylase"/>
    <property type="match status" value="1"/>
</dbReference>
<dbReference type="SMART" id="SM00642">
    <property type="entry name" value="Aamy"/>
    <property type="match status" value="1"/>
</dbReference>
<dbReference type="RefSeq" id="WP_131599443.1">
    <property type="nucleotide sequence ID" value="NZ_CBDBYK010000009.1"/>
</dbReference>
<keyword evidence="3 5" id="KW-0326">Glycosidase</keyword>
<dbReference type="OrthoDB" id="9805159at2"/>
<dbReference type="AlphaFoldDB" id="A0A4R0XMX9"/>